<organism evidence="2">
    <name type="scientific">Hickmania troglodytes</name>
    <dbReference type="NCBI Taxonomy" id="489260"/>
    <lineage>
        <taxon>Eukaryota</taxon>
        <taxon>Metazoa</taxon>
        <taxon>Ecdysozoa</taxon>
        <taxon>Arthropoda</taxon>
        <taxon>Chelicerata</taxon>
        <taxon>Arachnida</taxon>
        <taxon>Araneae</taxon>
        <taxon>Araneomorphae</taxon>
        <taxon>Austrochilidae</taxon>
        <taxon>Hickmania</taxon>
    </lineage>
</organism>
<reference evidence="2" key="2">
    <citation type="submission" date="2019-04" db="EMBL/GenBank/DDBJ databases">
        <title>Unravelling the molecular evolution of spider venoms.</title>
        <authorList>
            <person name="Pineda S."/>
        </authorList>
    </citation>
    <scope>NUCLEOTIDE SEQUENCE</scope>
</reference>
<keyword evidence="1" id="KW-0732">Signal</keyword>
<evidence type="ECO:0000313" key="2">
    <source>
        <dbReference type="EMBL" id="SMD29169.1"/>
    </source>
</evidence>
<evidence type="ECO:0000256" key="1">
    <source>
        <dbReference type="SAM" id="SignalP"/>
    </source>
</evidence>
<reference evidence="2" key="1">
    <citation type="submission" date="2017-03" db="EMBL/GenBank/DDBJ databases">
        <authorList>
            <person name="QRISCLOUD D."/>
        </authorList>
    </citation>
    <scope>NUCLEOTIDE SEQUENCE</scope>
</reference>
<proteinExistence type="predicted"/>
<accession>A0A482ZFQ1</accession>
<protein>
    <submittedName>
        <fullName evidence="2">U8-Austrotoxin-Ht1a_1</fullName>
    </submittedName>
</protein>
<name>A0A482ZFQ1_9ARAC</name>
<dbReference type="EMBL" id="HAGM01000083">
    <property type="protein sequence ID" value="SMD29169.1"/>
    <property type="molecule type" value="Transcribed_RNA"/>
</dbReference>
<dbReference type="AlphaFoldDB" id="A0A482ZFQ1"/>
<sequence>MKSALVLCVLLVVLVQLCRKADGQAVCDPTCEENQCCRNGRFGRSRCIDIPQAGDRCRNGRGCPCASGLECVRGRCRVAPTTTPEPVTA</sequence>
<feature type="signal peptide" evidence="1">
    <location>
        <begin position="1"/>
        <end position="23"/>
    </location>
</feature>
<feature type="chain" id="PRO_5019737100" evidence="1">
    <location>
        <begin position="24"/>
        <end position="89"/>
    </location>
</feature>